<accession>A0A8S5PGS5</accession>
<evidence type="ECO:0000313" key="1">
    <source>
        <dbReference type="EMBL" id="DAE05821.1"/>
    </source>
</evidence>
<proteinExistence type="predicted"/>
<protein>
    <submittedName>
        <fullName evidence="1">Uncharacterized protein</fullName>
    </submittedName>
</protein>
<sequence>MLFRHSLFLFNAPTLCQANPIPKIRVCTPDPSGAFFILR</sequence>
<reference evidence="1" key="1">
    <citation type="journal article" date="2021" name="Proc. Natl. Acad. Sci. U.S.A.">
        <title>A Catalog of Tens of Thousands of Viruses from Human Metagenomes Reveals Hidden Associations with Chronic Diseases.</title>
        <authorList>
            <person name="Tisza M.J."/>
            <person name="Buck C.B."/>
        </authorList>
    </citation>
    <scope>NUCLEOTIDE SEQUENCE</scope>
    <source>
        <strain evidence="1">Ct6aW5</strain>
    </source>
</reference>
<organism evidence="1">
    <name type="scientific">Myoviridae sp. ct6aW5</name>
    <dbReference type="NCBI Taxonomy" id="2825036"/>
    <lineage>
        <taxon>Viruses</taxon>
        <taxon>Duplodnaviria</taxon>
        <taxon>Heunggongvirae</taxon>
        <taxon>Uroviricota</taxon>
        <taxon>Caudoviricetes</taxon>
    </lineage>
</organism>
<dbReference type="EMBL" id="BK015418">
    <property type="protein sequence ID" value="DAE05821.1"/>
    <property type="molecule type" value="Genomic_DNA"/>
</dbReference>
<name>A0A8S5PGS5_9CAUD</name>